<protein>
    <submittedName>
        <fullName evidence="1">Uncharacterized protein</fullName>
    </submittedName>
</protein>
<dbReference type="Proteomes" id="UP001372834">
    <property type="component" value="Unassembled WGS sequence"/>
</dbReference>
<gene>
    <name evidence="1" type="ORF">RUM43_013334</name>
</gene>
<dbReference type="EMBL" id="JAWJWE010000007">
    <property type="protein sequence ID" value="KAK6632566.1"/>
    <property type="molecule type" value="Genomic_DNA"/>
</dbReference>
<accession>A0AAN8S704</accession>
<organism evidence="1 2">
    <name type="scientific">Polyplax serrata</name>
    <name type="common">Common mouse louse</name>
    <dbReference type="NCBI Taxonomy" id="468196"/>
    <lineage>
        <taxon>Eukaryota</taxon>
        <taxon>Metazoa</taxon>
        <taxon>Ecdysozoa</taxon>
        <taxon>Arthropoda</taxon>
        <taxon>Hexapoda</taxon>
        <taxon>Insecta</taxon>
        <taxon>Pterygota</taxon>
        <taxon>Neoptera</taxon>
        <taxon>Paraneoptera</taxon>
        <taxon>Psocodea</taxon>
        <taxon>Troctomorpha</taxon>
        <taxon>Phthiraptera</taxon>
        <taxon>Anoplura</taxon>
        <taxon>Polyplacidae</taxon>
        <taxon>Polyplax</taxon>
    </lineage>
</organism>
<name>A0AAN8S704_POLSC</name>
<sequence>MLDLPKDQKGNDTYTTIVNKSRKETRHLNKMKGKAENPQPVERMLAIKATLSGPLIKDPFIHL</sequence>
<proteinExistence type="predicted"/>
<reference evidence="1 2" key="1">
    <citation type="submission" date="2023-10" db="EMBL/GenBank/DDBJ databases">
        <title>Genomes of two closely related lineages of the louse Polyplax serrata with different host specificities.</title>
        <authorList>
            <person name="Martinu J."/>
            <person name="Tarabai H."/>
            <person name="Stefka J."/>
            <person name="Hypsa V."/>
        </authorList>
    </citation>
    <scope>NUCLEOTIDE SEQUENCE [LARGE SCALE GENOMIC DNA]</scope>
    <source>
        <strain evidence="1">HR10_N</strain>
    </source>
</reference>
<evidence type="ECO:0000313" key="1">
    <source>
        <dbReference type="EMBL" id="KAK6632566.1"/>
    </source>
</evidence>
<dbReference type="AlphaFoldDB" id="A0AAN8S704"/>
<comment type="caution">
    <text evidence="1">The sequence shown here is derived from an EMBL/GenBank/DDBJ whole genome shotgun (WGS) entry which is preliminary data.</text>
</comment>
<evidence type="ECO:0000313" key="2">
    <source>
        <dbReference type="Proteomes" id="UP001372834"/>
    </source>
</evidence>